<keyword evidence="7 9" id="KW-1133">Transmembrane helix</keyword>
<keyword evidence="8 9" id="KW-0472">Membrane</keyword>
<comment type="function">
    <text evidence="9">Catalyzes the proton-dependent uptake of 2-keto-3-deoxygluconate (KDG) into the cell.</text>
</comment>
<dbReference type="STRING" id="693986.MOC_1242"/>
<reference evidence="10 11" key="1">
    <citation type="journal article" date="2014" name="PLoS ONE">
        <title>Genome Information of Methylobacterium oryzae, a Plant-Probiotic Methylotroph in the Phyllosphere.</title>
        <authorList>
            <person name="Kwak M.J."/>
            <person name="Jeong H."/>
            <person name="Madhaiyan M."/>
            <person name="Lee Y."/>
            <person name="Sa T.M."/>
            <person name="Oh T.K."/>
            <person name="Kim J.F."/>
        </authorList>
    </citation>
    <scope>NUCLEOTIDE SEQUENCE [LARGE SCALE GENOMIC DNA]</scope>
    <source>
        <strain evidence="10 11">CBMB20</strain>
    </source>
</reference>
<accession>A0A089NNP6</accession>
<dbReference type="HAMAP" id="MF_00070">
    <property type="entry name" value="KdgT"/>
    <property type="match status" value="1"/>
</dbReference>
<evidence type="ECO:0000313" key="11">
    <source>
        <dbReference type="Proteomes" id="UP000029492"/>
    </source>
</evidence>
<feature type="transmembrane region" description="Helical" evidence="9">
    <location>
        <begin position="79"/>
        <end position="100"/>
    </location>
</feature>
<evidence type="ECO:0000256" key="6">
    <source>
        <dbReference type="ARBA" id="ARBA00022847"/>
    </source>
</evidence>
<dbReference type="Proteomes" id="UP000029492">
    <property type="component" value="Chromosome"/>
</dbReference>
<feature type="transmembrane region" description="Helical" evidence="9">
    <location>
        <begin position="226"/>
        <end position="247"/>
    </location>
</feature>
<keyword evidence="5 9" id="KW-0812">Transmembrane</keyword>
<evidence type="ECO:0000256" key="4">
    <source>
        <dbReference type="ARBA" id="ARBA00022597"/>
    </source>
</evidence>
<dbReference type="GO" id="GO:0015649">
    <property type="term" value="F:2-keto-3-deoxygluconate:proton symporter activity"/>
    <property type="evidence" value="ECO:0007669"/>
    <property type="project" value="UniProtKB-UniRule"/>
</dbReference>
<feature type="transmembrane region" description="Helical" evidence="9">
    <location>
        <begin position="197"/>
        <end position="214"/>
    </location>
</feature>
<keyword evidence="6 9" id="KW-0769">Symport</keyword>
<dbReference type="Pfam" id="PF03812">
    <property type="entry name" value="KdgT"/>
    <property type="match status" value="1"/>
</dbReference>
<dbReference type="eggNOG" id="ENOG502Z7JT">
    <property type="taxonomic scope" value="Bacteria"/>
</dbReference>
<feature type="transmembrane region" description="Helical" evidence="9">
    <location>
        <begin position="46"/>
        <end position="67"/>
    </location>
</feature>
<gene>
    <name evidence="9" type="primary">kdgT</name>
    <name evidence="10" type="ORF">MOC_1242</name>
</gene>
<evidence type="ECO:0000256" key="3">
    <source>
        <dbReference type="ARBA" id="ARBA00022475"/>
    </source>
</evidence>
<evidence type="ECO:0000256" key="9">
    <source>
        <dbReference type="HAMAP-Rule" id="MF_00070"/>
    </source>
</evidence>
<comment type="caution">
    <text evidence="9">Lacks conserved residue(s) required for the propagation of feature annotation.</text>
</comment>
<proteinExistence type="inferred from homology"/>
<evidence type="ECO:0000256" key="7">
    <source>
        <dbReference type="ARBA" id="ARBA00022989"/>
    </source>
</evidence>
<feature type="transmembrane region" description="Helical" evidence="9">
    <location>
        <begin position="106"/>
        <end position="132"/>
    </location>
</feature>
<feature type="transmembrane region" description="Helical" evidence="9">
    <location>
        <begin position="293"/>
        <end position="314"/>
    </location>
</feature>
<comment type="similarity">
    <text evidence="1 9">Belongs to the KdgT transporter family.</text>
</comment>
<dbReference type="AlphaFoldDB" id="A0A089NNP6"/>
<feature type="transmembrane region" description="Helical" evidence="9">
    <location>
        <begin position="259"/>
        <end position="281"/>
    </location>
</feature>
<dbReference type="InterPro" id="IPR004684">
    <property type="entry name" value="2keto-3dGluconate_permease"/>
</dbReference>
<dbReference type="EMBL" id="CP003811">
    <property type="protein sequence ID" value="AIQ88997.1"/>
    <property type="molecule type" value="Genomic_DNA"/>
</dbReference>
<evidence type="ECO:0000256" key="1">
    <source>
        <dbReference type="ARBA" id="ARBA00006430"/>
    </source>
</evidence>
<evidence type="ECO:0000256" key="2">
    <source>
        <dbReference type="ARBA" id="ARBA00022448"/>
    </source>
</evidence>
<feature type="transmembrane region" description="Helical" evidence="9">
    <location>
        <begin position="144"/>
        <end position="167"/>
    </location>
</feature>
<comment type="subcellular location">
    <subcellularLocation>
        <location evidence="9">Cell membrane</location>
        <topology evidence="9">Multi-pass membrane protein</topology>
    </subcellularLocation>
</comment>
<evidence type="ECO:0000256" key="5">
    <source>
        <dbReference type="ARBA" id="ARBA00022692"/>
    </source>
</evidence>
<sequence length="337" mass="34177">MRAMQIKAAIDRIPGGLMLVPLLLGALCRTFAPGSPAYFKGFTQGIMTGVIPILAVWFFCMGASVSLRATGTVLRKSGTLVATKLVAAWAIVLVAGLFIPPEGIQSGFFAGLSILAIVCAMDMTNGGLYASLMQTYGSREEAGAFILTSIESGPLMSMIILGASGAAHFEPQIFAGAVLPFLVGFALGNLDPKLRALFAPGGQLMIPFFAFALGNTVDLSNLLSPLAGLGIVLALAVIVLTGIPLILADRAIGGGTGTAGLAASSTAGAAAANPLAIAAVAPHFAPAAQTATVLVTICIIVTSILVPILTGLWYRRFGAGAAEARTEAGPPLAVPAE</sequence>
<keyword evidence="11" id="KW-1185">Reference proteome</keyword>
<keyword evidence="2 9" id="KW-0813">Transport</keyword>
<feature type="transmembrane region" description="Helical" evidence="9">
    <location>
        <begin position="173"/>
        <end position="190"/>
    </location>
</feature>
<dbReference type="RefSeq" id="WP_244447743.1">
    <property type="nucleotide sequence ID" value="NZ_CP003811.1"/>
</dbReference>
<organism evidence="10 11">
    <name type="scientific">Methylobacterium oryzae CBMB20</name>
    <dbReference type="NCBI Taxonomy" id="693986"/>
    <lineage>
        <taxon>Bacteria</taxon>
        <taxon>Pseudomonadati</taxon>
        <taxon>Pseudomonadota</taxon>
        <taxon>Alphaproteobacteria</taxon>
        <taxon>Hyphomicrobiales</taxon>
        <taxon>Methylobacteriaceae</taxon>
        <taxon>Methylobacterium</taxon>
    </lineage>
</organism>
<dbReference type="KEGG" id="mor:MOC_1242"/>
<keyword evidence="3 9" id="KW-1003">Cell membrane</keyword>
<dbReference type="GO" id="GO:0005886">
    <property type="term" value="C:plasma membrane"/>
    <property type="evidence" value="ECO:0007669"/>
    <property type="project" value="UniProtKB-SubCell"/>
</dbReference>
<evidence type="ECO:0000313" key="10">
    <source>
        <dbReference type="EMBL" id="AIQ88997.1"/>
    </source>
</evidence>
<dbReference type="HOGENOM" id="CLU_057476_0_1_5"/>
<comment type="catalytic activity">
    <reaction evidence="9">
        <text>2-dehydro-3-deoxy-D-gluconate(in) + H(+)(in) = 2-dehydro-3-deoxy-D-gluconate(out) + H(+)(out)</text>
        <dbReference type="Rhea" id="RHEA:29943"/>
        <dbReference type="ChEBI" id="CHEBI:15378"/>
        <dbReference type="ChEBI" id="CHEBI:57990"/>
    </reaction>
</comment>
<protein>
    <recommendedName>
        <fullName evidence="9">2-keto-3-deoxygluconate permease</fullName>
        <shortName evidence="9">KDG permease</shortName>
    </recommendedName>
</protein>
<name>A0A089NNP6_9HYPH</name>
<evidence type="ECO:0000256" key="8">
    <source>
        <dbReference type="ARBA" id="ARBA00023136"/>
    </source>
</evidence>
<keyword evidence="4 9" id="KW-0762">Sugar transport</keyword>